<feature type="compositionally biased region" description="Basic residues" evidence="6">
    <location>
        <begin position="1577"/>
        <end position="1593"/>
    </location>
</feature>
<evidence type="ECO:0000256" key="5">
    <source>
        <dbReference type="ARBA" id="ARBA00022840"/>
    </source>
</evidence>
<dbReference type="OMA" id="SMIPYIT"/>
<dbReference type="Gene3D" id="3.40.50.300">
    <property type="entry name" value="P-loop containing nucleotide triphosphate hydrolases"/>
    <property type="match status" value="1"/>
</dbReference>
<feature type="compositionally biased region" description="Basic and acidic residues" evidence="6">
    <location>
        <begin position="1632"/>
        <end position="1650"/>
    </location>
</feature>
<dbReference type="SUPFAM" id="SSF53335">
    <property type="entry name" value="S-adenosyl-L-methionine-dependent methyltransferases"/>
    <property type="match status" value="1"/>
</dbReference>
<evidence type="ECO:0000256" key="4">
    <source>
        <dbReference type="ARBA" id="ARBA00022801"/>
    </source>
</evidence>
<dbReference type="Pfam" id="PF00271">
    <property type="entry name" value="Helicase_C"/>
    <property type="match status" value="1"/>
</dbReference>
<gene>
    <name evidence="8" type="ORF">HYPSUDRAFT_34343</name>
</gene>
<keyword evidence="9" id="KW-1185">Reference proteome</keyword>
<dbReference type="GO" id="GO:0008168">
    <property type="term" value="F:methyltransferase activity"/>
    <property type="evidence" value="ECO:0007669"/>
    <property type="project" value="UniProtKB-KW"/>
</dbReference>
<dbReference type="InterPro" id="IPR050628">
    <property type="entry name" value="SNF2_RAD54_helicase_TF"/>
</dbReference>
<dbReference type="GO" id="GO:0005524">
    <property type="term" value="F:ATP binding"/>
    <property type="evidence" value="ECO:0007669"/>
    <property type="project" value="UniProtKB-KW"/>
</dbReference>
<dbReference type="PANTHER" id="PTHR45626">
    <property type="entry name" value="TRANSCRIPTION TERMINATION FACTOR 2-RELATED"/>
    <property type="match status" value="1"/>
</dbReference>
<dbReference type="GO" id="GO:0006281">
    <property type="term" value="P:DNA repair"/>
    <property type="evidence" value="ECO:0007669"/>
    <property type="project" value="TreeGrafter"/>
</dbReference>
<dbReference type="PANTHER" id="PTHR45626:SF26">
    <property type="entry name" value="FAMILY HELICASE, PUTATIVE (AFU_ORTHOLOGUE AFUA_2G09120)-RELATED"/>
    <property type="match status" value="1"/>
</dbReference>
<keyword evidence="3" id="KW-0547">Nucleotide-binding</keyword>
<feature type="compositionally biased region" description="Low complexity" evidence="6">
    <location>
        <begin position="1508"/>
        <end position="1528"/>
    </location>
</feature>
<dbReference type="Pfam" id="PF00145">
    <property type="entry name" value="DNA_methylase"/>
    <property type="match status" value="1"/>
</dbReference>
<keyword evidence="5" id="KW-0067">ATP-binding</keyword>
<evidence type="ECO:0000259" key="7">
    <source>
        <dbReference type="SMART" id="SM00487"/>
    </source>
</evidence>
<evidence type="ECO:0000256" key="1">
    <source>
        <dbReference type="ARBA" id="ARBA00022603"/>
    </source>
</evidence>
<feature type="compositionally biased region" description="Acidic residues" evidence="6">
    <location>
        <begin position="34"/>
        <end position="68"/>
    </location>
</feature>
<evidence type="ECO:0000256" key="6">
    <source>
        <dbReference type="SAM" id="MobiDB-lite"/>
    </source>
</evidence>
<dbReference type="GO" id="GO:0005634">
    <property type="term" value="C:nucleus"/>
    <property type="evidence" value="ECO:0007669"/>
    <property type="project" value="TreeGrafter"/>
</dbReference>
<proteinExistence type="predicted"/>
<evidence type="ECO:0000313" key="8">
    <source>
        <dbReference type="EMBL" id="KJA28041.1"/>
    </source>
</evidence>
<dbReference type="GO" id="GO:0016787">
    <property type="term" value="F:hydrolase activity"/>
    <property type="evidence" value="ECO:0007669"/>
    <property type="project" value="UniProtKB-KW"/>
</dbReference>
<accession>A0A0D2PHS1</accession>
<feature type="compositionally biased region" description="Acidic residues" evidence="6">
    <location>
        <begin position="1470"/>
        <end position="1480"/>
    </location>
</feature>
<feature type="compositionally biased region" description="Basic and acidic residues" evidence="6">
    <location>
        <begin position="1393"/>
        <end position="1436"/>
    </location>
</feature>
<dbReference type="InterPro" id="IPR038718">
    <property type="entry name" value="SNF2-like_sf"/>
</dbReference>
<organism evidence="8 9">
    <name type="scientific">Hypholoma sublateritium (strain FD-334 SS-4)</name>
    <dbReference type="NCBI Taxonomy" id="945553"/>
    <lineage>
        <taxon>Eukaryota</taxon>
        <taxon>Fungi</taxon>
        <taxon>Dikarya</taxon>
        <taxon>Basidiomycota</taxon>
        <taxon>Agaricomycotina</taxon>
        <taxon>Agaricomycetes</taxon>
        <taxon>Agaricomycetidae</taxon>
        <taxon>Agaricales</taxon>
        <taxon>Agaricineae</taxon>
        <taxon>Strophariaceae</taxon>
        <taxon>Hypholoma</taxon>
    </lineage>
</organism>
<feature type="domain" description="Helicase ATP-binding" evidence="7">
    <location>
        <begin position="1154"/>
        <end position="1747"/>
    </location>
</feature>
<dbReference type="EMBL" id="KN817522">
    <property type="protein sequence ID" value="KJA28041.1"/>
    <property type="molecule type" value="Genomic_DNA"/>
</dbReference>
<dbReference type="STRING" id="945553.A0A0D2PHS1"/>
<feature type="compositionally biased region" description="Acidic residues" evidence="6">
    <location>
        <begin position="1604"/>
        <end position="1619"/>
    </location>
</feature>
<dbReference type="Pfam" id="PF00176">
    <property type="entry name" value="SNF2-rel_dom"/>
    <property type="match status" value="1"/>
</dbReference>
<evidence type="ECO:0000256" key="2">
    <source>
        <dbReference type="ARBA" id="ARBA00022679"/>
    </source>
</evidence>
<dbReference type="Gene3D" id="3.40.50.10810">
    <property type="entry name" value="Tandem AAA-ATPase domain"/>
    <property type="match status" value="1"/>
</dbReference>
<keyword evidence="1" id="KW-0489">Methyltransferase</keyword>
<dbReference type="SMART" id="SM00487">
    <property type="entry name" value="DEXDc"/>
    <property type="match status" value="1"/>
</dbReference>
<dbReference type="GO" id="GO:0008094">
    <property type="term" value="F:ATP-dependent activity, acting on DNA"/>
    <property type="evidence" value="ECO:0007669"/>
    <property type="project" value="TreeGrafter"/>
</dbReference>
<dbReference type="InterPro" id="IPR014001">
    <property type="entry name" value="Helicase_ATP-bd"/>
</dbReference>
<dbReference type="GO" id="GO:0032259">
    <property type="term" value="P:methylation"/>
    <property type="evidence" value="ECO:0007669"/>
    <property type="project" value="UniProtKB-KW"/>
</dbReference>
<name>A0A0D2PHS1_HYPSF</name>
<evidence type="ECO:0000313" key="9">
    <source>
        <dbReference type="Proteomes" id="UP000054270"/>
    </source>
</evidence>
<reference evidence="9" key="1">
    <citation type="submission" date="2014-04" db="EMBL/GenBank/DDBJ databases">
        <title>Evolutionary Origins and Diversification of the Mycorrhizal Mutualists.</title>
        <authorList>
            <consortium name="DOE Joint Genome Institute"/>
            <consortium name="Mycorrhizal Genomics Consortium"/>
            <person name="Kohler A."/>
            <person name="Kuo A."/>
            <person name="Nagy L.G."/>
            <person name="Floudas D."/>
            <person name="Copeland A."/>
            <person name="Barry K.W."/>
            <person name="Cichocki N."/>
            <person name="Veneault-Fourrey C."/>
            <person name="LaButti K."/>
            <person name="Lindquist E.A."/>
            <person name="Lipzen A."/>
            <person name="Lundell T."/>
            <person name="Morin E."/>
            <person name="Murat C."/>
            <person name="Riley R."/>
            <person name="Ohm R."/>
            <person name="Sun H."/>
            <person name="Tunlid A."/>
            <person name="Henrissat B."/>
            <person name="Grigoriev I.V."/>
            <person name="Hibbett D.S."/>
            <person name="Martin F."/>
        </authorList>
    </citation>
    <scope>NUCLEOTIDE SEQUENCE [LARGE SCALE GENOMIC DNA]</scope>
    <source>
        <strain evidence="9">FD-334 SS-4</strain>
    </source>
</reference>
<sequence length="2237" mass="248922">MAKAKPSKAKVGSQKSIMSFFGGSKKTTEKVEETATDVDAELETANETEADEGDEGVDMTEASSDVDMDASNTVSKKLVKSLAPDASDLPPISDIPAIFDDLVSHIPEIKDVAEHVAGRKLRVATMCSGTESPLLALELIQKSILDQHGVRFDIEHVFSCEIEPFKQAYIERNFHPPLLFRDVCELGDSEAHTAYGSLATVPGDVDILIAGTSCVDYSNLNTQKQDIDANGESGRTFRGMMSWVTTHRPPIVILENVCSAPWERVKEYFEKNGYSAEFSRVDTKAYYIPHTRTRVYLIAVNKKHSGIPKTWKDWVTSKLKRPASSTLDAFLLASDDPRIHQARQKLVQESFNSVDRRTGRTDWGRCESRHQRARLEEALGSKRPLTSWDEGGYCKLHDFAWNDWGVGQVERVWDLMDISLLRSATKGVDPSYKTQVWNLSQNVDRTIGSNKVGICPCLTPSMIPYITNRGGPMVGLEALSMQGLPVDKLLLTRETEDNLADLAGNAMSTTVVGACILAALVSGKRLIKSGNDSQTYESKYDGDDHQPEADSMEVDPVPLVVYAENHVIGEENLSTNPLDLSITKTGIFSELLMEADASRRLCACEGRVDMTTRPLFHCQDCGNTFCKKCGGRPEHNPEPIDVTQSPRIPPSDFAKTLKSILPMCISLANVTGEVLDLLREEENITIPELLWTSWRTAVLQATSSELRFVELKRQEIWSAVYQSPTGFLELSLHTKQSEWRMYAFPEADAPANAEIRRILQSPIGRFSCSGDLLQGNWQFALPCASSIPVKVQGVGELVPSWEMRLGLIGLNEEFKNKMVYSNVKVTVGSDDITKLDRDISGTYQLLEKCGTANGALHKKIEAQTSSFPPLFMLFDPHRTNDAEDCFVFSISTRRLEYQECRPIVCRLDPSWRQSATEGEETVTCHMPFKWATVDTVELIPSVGQDAVFGVPAKALEVTVASDDCQNAHALLTCHVDLRGQAGTEWPRGNWATVDKIHERGTFKSLAWLLERIRHVDDKLQTWQQIEKIGDHFNCERCAPIPPNLRWIQSKGKTVPVEDSIQAGEYERRLKSRPSPFVTQLKLDNSGTGAVRVGINVVSLLHRAASRLPVKNHTGKISLSWRLDTTFTPAATLQLPKFTIMSNKLDKEHKQPPHFKTPLRKEQLRSLEWMILQESPEAAPFIEEEISEAILDPLGWRAEGRAQRPMHIRGGVLADQVGYGKTAITLGLIDCTSKSVAKDFKNKGRIPGKIHVEGSLIIVPPHLTRQWGSEVKKFAGDHFKVHIISTVTDLNRTKIEDIQNADIIVVASNIFKSNVYLENLQLLAGAGELPSKDGRHFNAQLEKTLTALRSQVDTLQNKGSLAVLGEMKASQKRLEDEAAAAAALVVSKRLKGKSYRDKADAEENGKKKAEKPRKEATLKAEEEPAAKSSVKTEEGPKAKGPKGLIMEVVIPRHAKALSSKSDRSSVRSSPVDEDEITDAEEGPTRKRKRRAAALKADLSVMDDSDDDGLVSAAPSKTSSAKSSKASVSAPKKRRLVKRGSPTSDYQGSSSEDGDESLSDVSMSSGIDESEDEDDSPKPKKGKGKAKAIAKPKPRAKADGGKSATEAEDTEAESAMDVDSEPSEKAGKKKPIKRKDGAEKAAKKSKRADSDPWKLGARAVQSEWTYMQAPPFEMFHFARVVVDEYTYLDGKVHALVTNLTAERQWVLSGTPPIHDFGALKTIAAFLNVHLGVDDDGEGRSAEVKKRKREQTAVERFHSFREVHTLQWHAHRHAIGQTFLNQFVRQNIAEIDEIPWDAKVEEIILPAAERAIYLELEHYLRSLDMTIKRGKKTESDREKRLNKALGDSKSAEEALLKRCSHFDLETSNENAMKACDVIVRERQKQLDECKKELLRAIKDGVKREKDLGFVGQESMFNEYVRVTRTEGVDDKDSTNMVVELLDEAGVGLPKAKGKPQETQLSEKLKARVWEHREKTHEIRRITKELVGRVRSLRYFSVVRDLQKQTDTPLRVSCPSCNRVDIPIDEVAVLSSCGHMGCLPCVRRCAEKEECVYATLGQCKSAARVLNVVKADTLGVDDEERHGKGRHFGLKLEKVISLVNHRIPKDERVLIFVQFPDLMKKVTEAFDAHKIKYLEIKGSASAKSKALEQFQNNSKERVLLLNVMDESASGANLTSANHAIFLSPLLAPSQEIYTACETQAVGRLVRYGQTKHVTVWRYLTKDTIDEEIYEQRKLALLAQAA</sequence>
<dbReference type="InterPro" id="IPR049730">
    <property type="entry name" value="SNF2/RAD54-like_C"/>
</dbReference>
<dbReference type="Proteomes" id="UP000054270">
    <property type="component" value="Unassembled WGS sequence"/>
</dbReference>
<dbReference type="InterPro" id="IPR000330">
    <property type="entry name" value="SNF2_N"/>
</dbReference>
<feature type="region of interest" description="Disordered" evidence="6">
    <location>
        <begin position="22"/>
        <end position="69"/>
    </location>
</feature>
<keyword evidence="4" id="KW-0378">Hydrolase</keyword>
<dbReference type="CDD" id="cd18793">
    <property type="entry name" value="SF2_C_SNF"/>
    <property type="match status" value="1"/>
</dbReference>
<dbReference type="SUPFAM" id="SSF52540">
    <property type="entry name" value="P-loop containing nucleoside triphosphate hydrolases"/>
    <property type="match status" value="2"/>
</dbReference>
<feature type="region of interest" description="Disordered" evidence="6">
    <location>
        <begin position="1393"/>
        <end position="1651"/>
    </location>
</feature>
<keyword evidence="2" id="KW-0808">Transferase</keyword>
<evidence type="ECO:0000256" key="3">
    <source>
        <dbReference type="ARBA" id="ARBA00022741"/>
    </source>
</evidence>
<protein>
    <recommendedName>
        <fullName evidence="7">Helicase ATP-binding domain-containing protein</fullName>
    </recommendedName>
</protein>
<dbReference type="InterPro" id="IPR029063">
    <property type="entry name" value="SAM-dependent_MTases_sf"/>
</dbReference>
<dbReference type="InterPro" id="IPR001525">
    <property type="entry name" value="C5_MeTfrase"/>
</dbReference>
<dbReference type="Gene3D" id="3.40.50.150">
    <property type="entry name" value="Vaccinia Virus protein VP39"/>
    <property type="match status" value="1"/>
</dbReference>
<dbReference type="InterPro" id="IPR027417">
    <property type="entry name" value="P-loop_NTPase"/>
</dbReference>
<dbReference type="InterPro" id="IPR001650">
    <property type="entry name" value="Helicase_C-like"/>
</dbReference>
<dbReference type="OrthoDB" id="423221at2759"/>